<evidence type="ECO:0000256" key="2">
    <source>
        <dbReference type="ARBA" id="ARBA00022771"/>
    </source>
</evidence>
<dbReference type="SUPFAM" id="SSF118310">
    <property type="entry name" value="AN1-like Zinc finger"/>
    <property type="match status" value="2"/>
</dbReference>
<keyword evidence="3" id="KW-0862">Zinc</keyword>
<dbReference type="OrthoDB" id="431929at2759"/>
<dbReference type="EMBL" id="REGN01001599">
    <property type="protein sequence ID" value="RNA33684.1"/>
    <property type="molecule type" value="Genomic_DNA"/>
</dbReference>
<dbReference type="GO" id="GO:0005737">
    <property type="term" value="C:cytoplasm"/>
    <property type="evidence" value="ECO:0007669"/>
    <property type="project" value="TreeGrafter"/>
</dbReference>
<reference evidence="6 7" key="1">
    <citation type="journal article" date="2018" name="Sci. Rep.">
        <title>Genomic signatures of local adaptation to the degree of environmental predictability in rotifers.</title>
        <authorList>
            <person name="Franch-Gras L."/>
            <person name="Hahn C."/>
            <person name="Garcia-Roger E.M."/>
            <person name="Carmona M.J."/>
            <person name="Serra M."/>
            <person name="Gomez A."/>
        </authorList>
    </citation>
    <scope>NUCLEOTIDE SEQUENCE [LARGE SCALE GENOMIC DNA]</scope>
    <source>
        <strain evidence="6">HYR1</strain>
    </source>
</reference>
<dbReference type="GO" id="GO:0008270">
    <property type="term" value="F:zinc ion binding"/>
    <property type="evidence" value="ECO:0007669"/>
    <property type="project" value="UniProtKB-KW"/>
</dbReference>
<accession>A0A3M7SCZ4</accession>
<protein>
    <submittedName>
        <fullName evidence="6">AN1-type zinc finger 1</fullName>
    </submittedName>
</protein>
<evidence type="ECO:0000256" key="4">
    <source>
        <dbReference type="PROSITE-ProRule" id="PRU00449"/>
    </source>
</evidence>
<comment type="caution">
    <text evidence="6">The sequence shown here is derived from an EMBL/GenBank/DDBJ whole genome shotgun (WGS) entry which is preliminary data.</text>
</comment>
<dbReference type="AlphaFoldDB" id="A0A3M7SCZ4"/>
<dbReference type="PROSITE" id="PS51039">
    <property type="entry name" value="ZF_AN1"/>
    <property type="match status" value="2"/>
</dbReference>
<sequence>MSDSNSKDVSTIGKHCSFESCNRLDFLPVKCELCHFNYCKEHYSFESHQCAKYEEKNKQNLTKVAGSSRIKFYDCTFEECKQKEMVQVICEFCDKRLCMKHRLQIDHKCPKLDSNLVDLRPKEAKKEFKFEMKQNVSEKNASLAAKLTLMKLKQTAVGPPGLPELSKYFCFIIQDGEQSSKKPFFFSIKWPVGKCIDFLIEKLKIQKSKQNNLKLFLDSSHVPSSSTIEELQKNNVLANHGLILNLTSC</sequence>
<keyword evidence="2 4" id="KW-0863">Zinc-finger</keyword>
<evidence type="ECO:0000313" key="6">
    <source>
        <dbReference type="EMBL" id="RNA33684.1"/>
    </source>
</evidence>
<keyword evidence="1" id="KW-0479">Metal-binding</keyword>
<proteinExistence type="predicted"/>
<evidence type="ECO:0000313" key="7">
    <source>
        <dbReference type="Proteomes" id="UP000276133"/>
    </source>
</evidence>
<evidence type="ECO:0000256" key="3">
    <source>
        <dbReference type="ARBA" id="ARBA00022833"/>
    </source>
</evidence>
<feature type="domain" description="AN1-type" evidence="5">
    <location>
        <begin position="10"/>
        <end position="58"/>
    </location>
</feature>
<dbReference type="InterPro" id="IPR000058">
    <property type="entry name" value="Znf_AN1"/>
</dbReference>
<dbReference type="SMART" id="SM00154">
    <property type="entry name" value="ZnF_AN1"/>
    <property type="match status" value="2"/>
</dbReference>
<name>A0A3M7SCZ4_BRAPC</name>
<dbReference type="Pfam" id="PF01428">
    <property type="entry name" value="zf-AN1"/>
    <property type="match status" value="2"/>
</dbReference>
<gene>
    <name evidence="6" type="ORF">BpHYR1_035517</name>
</gene>
<dbReference type="Proteomes" id="UP000276133">
    <property type="component" value="Unassembled WGS sequence"/>
</dbReference>
<dbReference type="PANTHER" id="PTHR14677">
    <property type="entry name" value="ARSENITE INDUCUBLE RNA ASSOCIATED PROTEIN AIP-1-RELATED"/>
    <property type="match status" value="1"/>
</dbReference>
<dbReference type="Gene3D" id="4.10.1110.10">
    <property type="entry name" value="AN1-like Zinc finger"/>
    <property type="match status" value="2"/>
</dbReference>
<feature type="domain" description="AN1-type" evidence="5">
    <location>
        <begin position="69"/>
        <end position="117"/>
    </location>
</feature>
<organism evidence="6 7">
    <name type="scientific">Brachionus plicatilis</name>
    <name type="common">Marine rotifer</name>
    <name type="synonym">Brachionus muelleri</name>
    <dbReference type="NCBI Taxonomy" id="10195"/>
    <lineage>
        <taxon>Eukaryota</taxon>
        <taxon>Metazoa</taxon>
        <taxon>Spiralia</taxon>
        <taxon>Gnathifera</taxon>
        <taxon>Rotifera</taxon>
        <taxon>Eurotatoria</taxon>
        <taxon>Monogononta</taxon>
        <taxon>Pseudotrocha</taxon>
        <taxon>Ploima</taxon>
        <taxon>Brachionidae</taxon>
        <taxon>Brachionus</taxon>
    </lineage>
</organism>
<keyword evidence="7" id="KW-1185">Reference proteome</keyword>
<evidence type="ECO:0000256" key="1">
    <source>
        <dbReference type="ARBA" id="ARBA00022723"/>
    </source>
</evidence>
<dbReference type="PANTHER" id="PTHR14677:SF37">
    <property type="entry name" value="AN1-TYPE ZINC FINGER PROTEIN 1"/>
    <property type="match status" value="1"/>
</dbReference>
<dbReference type="STRING" id="10195.A0A3M7SCZ4"/>
<dbReference type="InterPro" id="IPR035896">
    <property type="entry name" value="AN1-like_Znf"/>
</dbReference>
<evidence type="ECO:0000259" key="5">
    <source>
        <dbReference type="PROSITE" id="PS51039"/>
    </source>
</evidence>